<dbReference type="OrthoDB" id="3068380at2759"/>
<name>A0A2Z6S6H5_9GLOM</name>
<proteinExistence type="predicted"/>
<evidence type="ECO:0000313" key="3">
    <source>
        <dbReference type="Proteomes" id="UP000247702"/>
    </source>
</evidence>
<dbReference type="EMBL" id="BEXD01002913">
    <property type="protein sequence ID" value="GBB99758.1"/>
    <property type="molecule type" value="Genomic_DNA"/>
</dbReference>
<dbReference type="AlphaFoldDB" id="A0A2Z6S6H5"/>
<gene>
    <name evidence="2" type="ORF">RCL2_002300700</name>
    <name evidence="1" type="ORF">RclHR1_03620007</name>
</gene>
<dbReference type="EMBL" id="BLAL01000250">
    <property type="protein sequence ID" value="GES96375.1"/>
    <property type="molecule type" value="Genomic_DNA"/>
</dbReference>
<accession>A0A2Z6S6H5</accession>
<protein>
    <submittedName>
        <fullName evidence="1">Uncharacterized protein</fullName>
    </submittedName>
</protein>
<sequence length="213" mass="24435">MSAFREALMSFFKLRASYSLSFMNEAVLQAVTEMLLPNNRIPELCLVVDGNKPKGDGRFGFVDLIFGDLNHSIIELKYINLSGLIKAEYNNWNISLSTNELATLDKVIENEDEIILLKRKYMFWSKDKNRPKITTLDEVLLSAGEQVTKYMNVISHGNIQNDRCGIMDSRIQVNQPPNYCGTLDSYVIMMIGFRRFLCKFIGSQNTYYSITKI</sequence>
<organism evidence="1 3">
    <name type="scientific">Rhizophagus clarus</name>
    <dbReference type="NCBI Taxonomy" id="94130"/>
    <lineage>
        <taxon>Eukaryota</taxon>
        <taxon>Fungi</taxon>
        <taxon>Fungi incertae sedis</taxon>
        <taxon>Mucoromycota</taxon>
        <taxon>Glomeromycotina</taxon>
        <taxon>Glomeromycetes</taxon>
        <taxon>Glomerales</taxon>
        <taxon>Glomeraceae</taxon>
        <taxon>Rhizophagus</taxon>
    </lineage>
</organism>
<evidence type="ECO:0000313" key="1">
    <source>
        <dbReference type="EMBL" id="GBB99758.1"/>
    </source>
</evidence>
<reference evidence="2" key="2">
    <citation type="submission" date="2019-10" db="EMBL/GenBank/DDBJ databases">
        <title>Conservation and host-specific expression of non-tandemly repeated heterogenous ribosome RNA gene in arbuscular mycorrhizal fungi.</title>
        <authorList>
            <person name="Maeda T."/>
            <person name="Kobayashi Y."/>
            <person name="Nakagawa T."/>
            <person name="Ezawa T."/>
            <person name="Yamaguchi K."/>
            <person name="Bino T."/>
            <person name="Nishimoto Y."/>
            <person name="Shigenobu S."/>
            <person name="Kawaguchi M."/>
        </authorList>
    </citation>
    <scope>NUCLEOTIDE SEQUENCE</scope>
    <source>
        <strain evidence="2">HR1</strain>
    </source>
</reference>
<evidence type="ECO:0000313" key="2">
    <source>
        <dbReference type="EMBL" id="GES96375.1"/>
    </source>
</evidence>
<comment type="caution">
    <text evidence="1">The sequence shown here is derived from an EMBL/GenBank/DDBJ whole genome shotgun (WGS) entry which is preliminary data.</text>
</comment>
<dbReference type="Proteomes" id="UP000247702">
    <property type="component" value="Unassembled WGS sequence"/>
</dbReference>
<keyword evidence="3" id="KW-1185">Reference proteome</keyword>
<dbReference type="Proteomes" id="UP000615446">
    <property type="component" value="Unassembled WGS sequence"/>
</dbReference>
<reference evidence="1 3" key="1">
    <citation type="submission" date="2017-11" db="EMBL/GenBank/DDBJ databases">
        <title>The genome of Rhizophagus clarus HR1 reveals common genetic basis of auxotrophy among arbuscular mycorrhizal fungi.</title>
        <authorList>
            <person name="Kobayashi Y."/>
        </authorList>
    </citation>
    <scope>NUCLEOTIDE SEQUENCE [LARGE SCALE GENOMIC DNA]</scope>
    <source>
        <strain evidence="1 3">HR1</strain>
    </source>
</reference>
<dbReference type="STRING" id="94130.A0A2Z6S6H5"/>